<keyword evidence="7 18" id="KW-0732">Signal</keyword>
<evidence type="ECO:0000256" key="12">
    <source>
        <dbReference type="ARBA" id="ARBA00023008"/>
    </source>
</evidence>
<keyword evidence="15" id="KW-0325">Glycoprotein</keyword>
<evidence type="ECO:0000256" key="2">
    <source>
        <dbReference type="ARBA" id="ARBA00022448"/>
    </source>
</evidence>
<evidence type="ECO:0000256" key="4">
    <source>
        <dbReference type="ARBA" id="ARBA00022496"/>
    </source>
</evidence>
<evidence type="ECO:0000256" key="1">
    <source>
        <dbReference type="ARBA" id="ARBA00010609"/>
    </source>
</evidence>
<evidence type="ECO:0000256" key="8">
    <source>
        <dbReference type="ARBA" id="ARBA00022737"/>
    </source>
</evidence>
<keyword evidence="23" id="KW-1185">Reference proteome</keyword>
<keyword evidence="13" id="KW-0406">Ion transport</keyword>
<organism evidence="22 23">
    <name type="scientific">Sphaerosporella brunnea</name>
    <dbReference type="NCBI Taxonomy" id="1250544"/>
    <lineage>
        <taxon>Eukaryota</taxon>
        <taxon>Fungi</taxon>
        <taxon>Dikarya</taxon>
        <taxon>Ascomycota</taxon>
        <taxon>Pezizomycotina</taxon>
        <taxon>Pezizomycetes</taxon>
        <taxon>Pezizales</taxon>
        <taxon>Pyronemataceae</taxon>
        <taxon>Sphaerosporella</taxon>
    </lineage>
</organism>
<feature type="signal peptide" evidence="18">
    <location>
        <begin position="1"/>
        <end position="29"/>
    </location>
</feature>
<dbReference type="InterPro" id="IPR002355">
    <property type="entry name" value="Cu_oxidase_Cu_BS"/>
</dbReference>
<keyword evidence="10" id="KW-0560">Oxidoreductase</keyword>
<keyword evidence="6" id="KW-0479">Metal-binding</keyword>
<feature type="domain" description="Plastocyanin-like" evidence="20">
    <location>
        <begin position="370"/>
        <end position="505"/>
    </location>
</feature>
<evidence type="ECO:0000256" key="11">
    <source>
        <dbReference type="ARBA" id="ARBA00023004"/>
    </source>
</evidence>
<evidence type="ECO:0000256" key="13">
    <source>
        <dbReference type="ARBA" id="ARBA00023065"/>
    </source>
</evidence>
<dbReference type="FunCoup" id="A0A5J5EE56">
    <property type="interactions" value="720"/>
</dbReference>
<evidence type="ECO:0000256" key="10">
    <source>
        <dbReference type="ARBA" id="ARBA00023002"/>
    </source>
</evidence>
<dbReference type="CDD" id="cd13851">
    <property type="entry name" value="CuRO_1_Fet3p"/>
    <property type="match status" value="1"/>
</dbReference>
<evidence type="ECO:0000256" key="16">
    <source>
        <dbReference type="ARBA" id="ARBA00037814"/>
    </source>
</evidence>
<dbReference type="CDD" id="cd13899">
    <property type="entry name" value="CuRO_3_Fet3p"/>
    <property type="match status" value="1"/>
</dbReference>
<dbReference type="Pfam" id="PF07731">
    <property type="entry name" value="Cu-oxidase_2"/>
    <property type="match status" value="1"/>
</dbReference>
<dbReference type="FunFam" id="2.60.40.420:FF:000025">
    <property type="entry name" value="FET5p Multicopper oxidase"/>
    <property type="match status" value="1"/>
</dbReference>
<dbReference type="InterPro" id="IPR044130">
    <property type="entry name" value="CuRO_2_Fet3-like"/>
</dbReference>
<keyword evidence="2" id="KW-0813">Transport</keyword>
<dbReference type="Pfam" id="PF07732">
    <property type="entry name" value="Cu-oxidase_3"/>
    <property type="match status" value="1"/>
</dbReference>
<evidence type="ECO:0000256" key="6">
    <source>
        <dbReference type="ARBA" id="ARBA00022723"/>
    </source>
</evidence>
<evidence type="ECO:0000256" key="9">
    <source>
        <dbReference type="ARBA" id="ARBA00022989"/>
    </source>
</evidence>
<protein>
    <submittedName>
        <fullName evidence="22">Multicopper oxidase</fullName>
    </submittedName>
</protein>
<name>A0A5J5EE56_9PEZI</name>
<dbReference type="PROSITE" id="PS00080">
    <property type="entry name" value="MULTICOPPER_OXIDASE2"/>
    <property type="match status" value="1"/>
</dbReference>
<dbReference type="Pfam" id="PF00394">
    <property type="entry name" value="Cu-oxidase"/>
    <property type="match status" value="1"/>
</dbReference>
<dbReference type="FunFam" id="2.60.40.420:FF:000024">
    <property type="entry name" value="FET5p Multicopper oxidase"/>
    <property type="match status" value="1"/>
</dbReference>
<evidence type="ECO:0000256" key="5">
    <source>
        <dbReference type="ARBA" id="ARBA00022692"/>
    </source>
</evidence>
<dbReference type="GO" id="GO:0005507">
    <property type="term" value="F:copper ion binding"/>
    <property type="evidence" value="ECO:0007669"/>
    <property type="project" value="InterPro"/>
</dbReference>
<dbReference type="InterPro" id="IPR033138">
    <property type="entry name" value="Cu_oxidase_CS"/>
</dbReference>
<feature type="chain" id="PRO_5023924288" evidence="18">
    <location>
        <begin position="30"/>
        <end position="602"/>
    </location>
</feature>
<keyword evidence="3" id="KW-1003">Cell membrane</keyword>
<dbReference type="InterPro" id="IPR011706">
    <property type="entry name" value="Cu-oxidase_C"/>
</dbReference>
<dbReference type="FunFam" id="2.60.40.420:FF:000022">
    <property type="entry name" value="FET5p Multicopper oxidase"/>
    <property type="match status" value="1"/>
</dbReference>
<dbReference type="EMBL" id="VXIS01000414">
    <property type="protein sequence ID" value="KAA8893664.1"/>
    <property type="molecule type" value="Genomic_DNA"/>
</dbReference>
<evidence type="ECO:0000256" key="7">
    <source>
        <dbReference type="ARBA" id="ARBA00022729"/>
    </source>
</evidence>
<dbReference type="GO" id="GO:0033573">
    <property type="term" value="C:high-affinity iron permease complex"/>
    <property type="evidence" value="ECO:0007669"/>
    <property type="project" value="TreeGrafter"/>
</dbReference>
<keyword evidence="9 17" id="KW-1133">Transmembrane helix</keyword>
<dbReference type="OrthoDB" id="2121828at2759"/>
<dbReference type="GO" id="GO:0010106">
    <property type="term" value="P:cellular response to iron ion starvation"/>
    <property type="evidence" value="ECO:0007669"/>
    <property type="project" value="TreeGrafter"/>
</dbReference>
<dbReference type="InterPro" id="IPR011707">
    <property type="entry name" value="Cu-oxidase-like_N"/>
</dbReference>
<comment type="similarity">
    <text evidence="1">Belongs to the multicopper oxidase family.</text>
</comment>
<evidence type="ECO:0000259" key="20">
    <source>
        <dbReference type="Pfam" id="PF07731"/>
    </source>
</evidence>
<dbReference type="SUPFAM" id="SSF49503">
    <property type="entry name" value="Cupredoxins"/>
    <property type="match status" value="3"/>
</dbReference>
<keyword evidence="14 17" id="KW-0472">Membrane</keyword>
<dbReference type="InParanoid" id="A0A5J5EE56"/>
<evidence type="ECO:0000313" key="22">
    <source>
        <dbReference type="EMBL" id="KAA8893664.1"/>
    </source>
</evidence>
<dbReference type="Proteomes" id="UP000326924">
    <property type="component" value="Unassembled WGS sequence"/>
</dbReference>
<dbReference type="InterPro" id="IPR008972">
    <property type="entry name" value="Cupredoxin"/>
</dbReference>
<dbReference type="InterPro" id="IPR001117">
    <property type="entry name" value="Cu-oxidase_2nd"/>
</dbReference>
<sequence length="602" mass="65815">MPSSPAPSTALSALFFRLLLLVVVSPALSKTVTYNWNITWVRANPDGLFERDVIGVNGAWPCPQIEVEKGDRVVVNMYNGLGNQPTSLHFHGLFQNGTNVMDGPTAVTQCPVPPGMSLTYNFTIDQPGTYWYHSHHKGQYPDGLRGPLLVHDSASPIKDMYSEELVLTLSDWYHQQVPTLLKKFISYTNPTGAEPVPQAALFNDSQNTTLAVQPGKTYLVRIINMAAFASQYVWFEDHSMKVVEVDGVYTEPYETNMIYLTTAQRYSVLITMKNETTSNYAFMGSMDEELFDTVPSSLNPNVTGWLVYDASAPKPAAKDVSEFAPLDDFLLTPIDGEKLFPEADHVVTLDVMMDNLGDGANYAFLNDITYVRPKVPTLYTTLSTGEAATNPAIYGVNTHAIILNHLEVVEIVLNNQDKGKHPFHLHGHNFQVVHRSAVDAGLYDASDPSNPTMPAVPMRRDVIQAPPNGNVVVRFRADNPGIWLYHCHLEWHLASGLAAIMVEAPLQLQANTTIPDDHKAACDAQGMPYAGNAAGNTVDLLDLQGANVSPPPLPAGFTARGIVALVFSCISAFLGTAVVVWYGMREVPKDTAAAAAAAARRE</sequence>
<comment type="caution">
    <text evidence="22">The sequence shown here is derived from an EMBL/GenBank/DDBJ whole genome shotgun (WGS) entry which is preliminary data.</text>
</comment>
<evidence type="ECO:0000256" key="18">
    <source>
        <dbReference type="SAM" id="SignalP"/>
    </source>
</evidence>
<dbReference type="Gene3D" id="2.60.40.420">
    <property type="entry name" value="Cupredoxins - blue copper proteins"/>
    <property type="match status" value="3"/>
</dbReference>
<keyword evidence="4" id="KW-0410">Iron transport</keyword>
<reference evidence="22 23" key="1">
    <citation type="submission" date="2019-09" db="EMBL/GenBank/DDBJ databases">
        <title>Draft genome of the ectomycorrhizal ascomycete Sphaerosporella brunnea.</title>
        <authorList>
            <consortium name="DOE Joint Genome Institute"/>
            <person name="Benucci G.M."/>
            <person name="Marozzi G."/>
            <person name="Antonielli L."/>
            <person name="Sanchez S."/>
            <person name="Marco P."/>
            <person name="Wang X."/>
            <person name="Falini L.B."/>
            <person name="Barry K."/>
            <person name="Haridas S."/>
            <person name="Lipzen A."/>
            <person name="Labutti K."/>
            <person name="Grigoriev I.V."/>
            <person name="Murat C."/>
            <person name="Martin F."/>
            <person name="Albertini E."/>
            <person name="Donnini D."/>
            <person name="Bonito G."/>
        </authorList>
    </citation>
    <scope>NUCLEOTIDE SEQUENCE [LARGE SCALE GENOMIC DNA]</scope>
    <source>
        <strain evidence="22 23">Sb_GMNB300</strain>
    </source>
</reference>
<dbReference type="GO" id="GO:0004322">
    <property type="term" value="F:ferroxidase activity"/>
    <property type="evidence" value="ECO:0007669"/>
    <property type="project" value="TreeGrafter"/>
</dbReference>
<feature type="domain" description="Plastocyanin-like" evidence="19">
    <location>
        <begin position="163"/>
        <end position="310"/>
    </location>
</feature>
<keyword evidence="11" id="KW-0408">Iron</keyword>
<proteinExistence type="inferred from homology"/>
<dbReference type="PANTHER" id="PTHR11709">
    <property type="entry name" value="MULTI-COPPER OXIDASE"/>
    <property type="match status" value="1"/>
</dbReference>
<keyword evidence="12" id="KW-0186">Copper</keyword>
<gene>
    <name evidence="22" type="ORF">FN846DRAFT_501938</name>
</gene>
<dbReference type="CDD" id="cd13877">
    <property type="entry name" value="CuRO_2_Fet3p_like"/>
    <property type="match status" value="1"/>
</dbReference>
<evidence type="ECO:0000256" key="3">
    <source>
        <dbReference type="ARBA" id="ARBA00022475"/>
    </source>
</evidence>
<keyword evidence="5 17" id="KW-0812">Transmembrane</keyword>
<dbReference type="AlphaFoldDB" id="A0A5J5EE56"/>
<accession>A0A5J5EE56</accession>
<feature type="domain" description="Plastocyanin-like" evidence="21">
    <location>
        <begin position="38"/>
        <end position="154"/>
    </location>
</feature>
<evidence type="ECO:0000259" key="19">
    <source>
        <dbReference type="Pfam" id="PF00394"/>
    </source>
</evidence>
<keyword evidence="8" id="KW-0677">Repeat</keyword>
<dbReference type="InterPro" id="IPR045087">
    <property type="entry name" value="Cu-oxidase_fam"/>
</dbReference>
<evidence type="ECO:0000313" key="23">
    <source>
        <dbReference type="Proteomes" id="UP000326924"/>
    </source>
</evidence>
<dbReference type="GO" id="GO:0033215">
    <property type="term" value="P:reductive iron assimilation"/>
    <property type="evidence" value="ECO:0007669"/>
    <property type="project" value="TreeGrafter"/>
</dbReference>
<comment type="subcellular location">
    <subcellularLocation>
        <location evidence="16">Cell membrane</location>
        <topology evidence="16">Single-pass type I membrane protein</topology>
        <orientation evidence="16">Extracellular side</orientation>
    </subcellularLocation>
</comment>
<evidence type="ECO:0000256" key="14">
    <source>
        <dbReference type="ARBA" id="ARBA00023136"/>
    </source>
</evidence>
<dbReference type="PROSITE" id="PS00079">
    <property type="entry name" value="MULTICOPPER_OXIDASE1"/>
    <property type="match status" value="1"/>
</dbReference>
<feature type="transmembrane region" description="Helical" evidence="17">
    <location>
        <begin position="561"/>
        <end position="582"/>
    </location>
</feature>
<evidence type="ECO:0000256" key="15">
    <source>
        <dbReference type="ARBA" id="ARBA00023180"/>
    </source>
</evidence>
<evidence type="ECO:0000256" key="17">
    <source>
        <dbReference type="SAM" id="Phobius"/>
    </source>
</evidence>
<dbReference type="PANTHER" id="PTHR11709:SF361">
    <property type="entry name" value="IRON TRANSPORT MULTICOPPER OXIDASE FET3"/>
    <property type="match status" value="1"/>
</dbReference>
<evidence type="ECO:0000259" key="21">
    <source>
        <dbReference type="Pfam" id="PF07732"/>
    </source>
</evidence>